<accession>A0A270BR22</accession>
<name>A0A270BR22_9PROT</name>
<dbReference type="EMBL" id="NDFP01000003">
    <property type="protein sequence ID" value="PAL27294.1"/>
    <property type="molecule type" value="Genomic_DNA"/>
</dbReference>
<evidence type="ECO:0000256" key="1">
    <source>
        <dbReference type="SAM" id="MobiDB-lite"/>
    </source>
</evidence>
<sequence>MNWKTEGAYKARWQSRASALQAYWCLWSGRDTQGNGASYGRVSFSHRFISLLVARVLAVNAAQTQRPEEKQAGRTAGTLMPKCHAH</sequence>
<reference evidence="2 3" key="1">
    <citation type="submission" date="2017-04" db="EMBL/GenBank/DDBJ databases">
        <title>Kefir bacterial isolates.</title>
        <authorList>
            <person name="Kim Y."/>
            <person name="Blasche S."/>
            <person name="Patil K.R."/>
        </authorList>
    </citation>
    <scope>NUCLEOTIDE SEQUENCE [LARGE SCALE GENOMIC DNA]</scope>
    <source>
        <strain evidence="2 3">KR-2</strain>
    </source>
</reference>
<evidence type="ECO:0000313" key="2">
    <source>
        <dbReference type="EMBL" id="PAL27294.1"/>
    </source>
</evidence>
<dbReference type="Proteomes" id="UP000216033">
    <property type="component" value="Unassembled WGS sequence"/>
</dbReference>
<evidence type="ECO:0000313" key="3">
    <source>
        <dbReference type="Proteomes" id="UP000216033"/>
    </source>
</evidence>
<dbReference type="RefSeq" id="WP_095350946.1">
    <property type="nucleotide sequence ID" value="NZ_NDFO01000002.1"/>
</dbReference>
<proteinExistence type="predicted"/>
<feature type="region of interest" description="Disordered" evidence="1">
    <location>
        <begin position="64"/>
        <end position="86"/>
    </location>
</feature>
<comment type="caution">
    <text evidence="2">The sequence shown here is derived from an EMBL/GenBank/DDBJ whole genome shotgun (WGS) entry which is preliminary data.</text>
</comment>
<organism evidence="2 3">
    <name type="scientific">Acetobacter syzygii</name>
    <dbReference type="NCBI Taxonomy" id="146476"/>
    <lineage>
        <taxon>Bacteria</taxon>
        <taxon>Pseudomonadati</taxon>
        <taxon>Pseudomonadota</taxon>
        <taxon>Alphaproteobacteria</taxon>
        <taxon>Acetobacterales</taxon>
        <taxon>Acetobacteraceae</taxon>
        <taxon>Acetobacter</taxon>
    </lineage>
</organism>
<protein>
    <submittedName>
        <fullName evidence="2">Uncharacterized protein</fullName>
    </submittedName>
</protein>
<keyword evidence="3" id="KW-1185">Reference proteome</keyword>
<gene>
    <name evidence="2" type="ORF">B9K05_04890</name>
</gene>
<dbReference type="AlphaFoldDB" id="A0A270BR22"/>